<dbReference type="RefSeq" id="WP_172176382.1">
    <property type="nucleotide sequence ID" value="NZ_CASGIA010000006.1"/>
</dbReference>
<evidence type="ECO:0000313" key="2">
    <source>
        <dbReference type="EMBL" id="NPE13476.1"/>
    </source>
</evidence>
<gene>
    <name evidence="2" type="ORF">HPS55_03895</name>
</gene>
<comment type="caution">
    <text evidence="2">The sequence shown here is derived from an EMBL/GenBank/DDBJ whole genome shotgun (WGS) entry which is preliminary data.</text>
</comment>
<accession>A0ABX2ATL5</accession>
<dbReference type="PROSITE" id="PS51257">
    <property type="entry name" value="PROKAR_LIPOPROTEIN"/>
    <property type="match status" value="1"/>
</dbReference>
<keyword evidence="1" id="KW-0732">Signal</keyword>
<feature type="chain" id="PRO_5046011200" description="DUF4906 domain-containing protein" evidence="1">
    <location>
        <begin position="29"/>
        <end position="1089"/>
    </location>
</feature>
<reference evidence="2 3" key="1">
    <citation type="submission" date="2020-05" db="EMBL/GenBank/DDBJ databases">
        <title>Distinct polysaccharide utilization as determinants for interspecies competition between intestinal Prevotella spp.</title>
        <authorList>
            <person name="Galvez E.J.C."/>
            <person name="Iljazovic A."/>
            <person name="Strowig T."/>
        </authorList>
    </citation>
    <scope>NUCLEOTIDE SEQUENCE [LARGE SCALE GENOMIC DNA]</scope>
    <source>
        <strain evidence="2 3">PROD</strain>
    </source>
</reference>
<evidence type="ECO:0008006" key="4">
    <source>
        <dbReference type="Google" id="ProtNLM"/>
    </source>
</evidence>
<feature type="signal peptide" evidence="1">
    <location>
        <begin position="1"/>
        <end position="28"/>
    </location>
</feature>
<proteinExistence type="predicted"/>
<keyword evidence="3" id="KW-1185">Reference proteome</keyword>
<organism evidence="2 3">
    <name type="scientific">Xylanibacter rodentium</name>
    <dbReference type="NCBI Taxonomy" id="2736289"/>
    <lineage>
        <taxon>Bacteria</taxon>
        <taxon>Pseudomonadati</taxon>
        <taxon>Bacteroidota</taxon>
        <taxon>Bacteroidia</taxon>
        <taxon>Bacteroidales</taxon>
        <taxon>Prevotellaceae</taxon>
        <taxon>Xylanibacter</taxon>
    </lineage>
</organism>
<dbReference type="PROSITE" id="PS00018">
    <property type="entry name" value="EF_HAND_1"/>
    <property type="match status" value="1"/>
</dbReference>
<evidence type="ECO:0000313" key="3">
    <source>
        <dbReference type="Proteomes" id="UP001193734"/>
    </source>
</evidence>
<evidence type="ECO:0000256" key="1">
    <source>
        <dbReference type="SAM" id="SignalP"/>
    </source>
</evidence>
<dbReference type="InterPro" id="IPR018247">
    <property type="entry name" value="EF_Hand_1_Ca_BS"/>
</dbReference>
<protein>
    <recommendedName>
        <fullName evidence="4">DUF4906 domain-containing protein</fullName>
    </recommendedName>
</protein>
<dbReference type="EMBL" id="JABKKE010000004">
    <property type="protein sequence ID" value="NPE13476.1"/>
    <property type="molecule type" value="Genomic_DNA"/>
</dbReference>
<name>A0ABX2ATL5_9BACT</name>
<sequence length="1089" mass="121882">MRLLKSIYTHIYTLTCLMAVFASGMLCSCSEDDNTELDFTVAGAPARIGVNVVVPEMQVRTRAKLPDDHANRVESLWLRVYSATTGEATSDAKVLDVSHTDSHTDHVITLDTKSGPSYIAAVANIDNTSSARRYTVAADGRVTYEEGVLRTFLEEADTWDEFCAISVLAPVVDGVTSVSMPLDLLPMCGVYYENNLNHGLVDWEDSKNAQPVYIPTTGKGEYTLKGSIHLRRLVSHVTFNLIPENGVAIVPQSYSLKNVPKESWVYERSGKDDGNVADELNCRNVAGMTVTAQDRTGNALAYTKPFGTAYIEKGETEGTYAFDFYQMENKHDGLADVRTYNDREAEYKDVTAGDGTAGVNMGIYKSLCATDEWDLNNTATFVEIRCQVTPGNIKDRDPEDTAHGDETFGNAVFTVHLGYCEGDSEERKARDFKCRRNTDYTYNVHIAGANSIYVEAFSNSLTDEAVPGMEGTVTRITGDTYDLDAHYGVFNVCLSNAERTGNDKEIGNGFGFIIQAYENGTLYDINENNYLDFDSIYYKWIEFIPTTGQDVLAKYDPGKVIRIYEMIELKKHPHPDDKKVDPTDNTDRWYTVHVNENVYEKGPDETGNRWKGYVNQPSRYCWIKVNRRISPDKESLYVVSKYSFSQKSIQTYYNVDMSETIGAMGVEHRNESRGLNLRAVSLHVESESNGRNNYWMYVNWGGVIDRTWDKVLNATQVQTIGAVNTQGVNYPAYTVPSKSDNVLTVPMLRTTVTRAEVNSNAGMTAIGFSTDYEPQPGGLTRVTDLNQFMEAANACTNRNRDNNGNGRIDAEEVRWYVPTMGKYLRIILGRNSLTTPLMDYKGVGDKLYYPRGNPVNGHGDKGKNTRFKAYSSDRKVLWAMEGLSVSNFSQNWTVGFWEVRCVRNLGTNLSSVMVGTDKNNDGTTPAFVHDSKNNIVSLEYYDVRSVRPYRDTPLPIHDIYNQQYNMCARKFEYSGTDKVQKISYGSSTSGLIDAINKNPCSSLNSGRNPYRGHTNWRVPNQKEMSIMRNLGLVTSSGSMLSCTREYFDIYGIARGTGDRRFLVASSGHTYALTASNGDALYVRCVRDVE</sequence>
<dbReference type="GeneID" id="82156902"/>
<dbReference type="Proteomes" id="UP001193734">
    <property type="component" value="Unassembled WGS sequence"/>
</dbReference>